<keyword evidence="8 20" id="KW-0812">Transmembrane</keyword>
<feature type="domain" description="Sodium/calcium exchanger membrane region" evidence="21">
    <location>
        <begin position="433"/>
        <end position="583"/>
    </location>
</feature>
<evidence type="ECO:0000256" key="8">
    <source>
        <dbReference type="ARBA" id="ARBA00022692"/>
    </source>
</evidence>
<evidence type="ECO:0000256" key="1">
    <source>
        <dbReference type="ARBA" id="ARBA00004651"/>
    </source>
</evidence>
<feature type="transmembrane region" description="Helical" evidence="20">
    <location>
        <begin position="116"/>
        <end position="134"/>
    </location>
</feature>
<keyword evidence="7" id="KW-0109">Calcium transport</keyword>
<dbReference type="FunFam" id="1.20.1420.30:FF:000005">
    <property type="entry name" value="sodium/potassium/calcium exchanger 3 isoform X1"/>
    <property type="match status" value="1"/>
</dbReference>
<evidence type="ECO:0000313" key="22">
    <source>
        <dbReference type="EMBL" id="KAK2878526.1"/>
    </source>
</evidence>
<evidence type="ECO:0000256" key="6">
    <source>
        <dbReference type="ARBA" id="ARBA00022538"/>
    </source>
</evidence>
<evidence type="ECO:0000256" key="2">
    <source>
        <dbReference type="ARBA" id="ARBA00005364"/>
    </source>
</evidence>
<dbReference type="InterPro" id="IPR004481">
    <property type="entry name" value="K/Na/Ca-exchanger"/>
</dbReference>
<keyword evidence="5" id="KW-1003">Cell membrane</keyword>
<dbReference type="GO" id="GO:0005886">
    <property type="term" value="C:plasma membrane"/>
    <property type="evidence" value="ECO:0007669"/>
    <property type="project" value="UniProtKB-SubCell"/>
</dbReference>
<keyword evidence="17" id="KW-0325">Glycoprotein</keyword>
<keyword evidence="9" id="KW-0732">Signal</keyword>
<keyword evidence="14" id="KW-0915">Sodium</keyword>
<dbReference type="NCBIfam" id="TIGR00367">
    <property type="entry name" value="calcium/sodium antiporter"/>
    <property type="match status" value="1"/>
</dbReference>
<evidence type="ECO:0000256" key="16">
    <source>
        <dbReference type="ARBA" id="ARBA00023136"/>
    </source>
</evidence>
<feature type="transmembrane region" description="Helical" evidence="20">
    <location>
        <begin position="155"/>
        <end position="179"/>
    </location>
</feature>
<feature type="transmembrane region" description="Helical" evidence="20">
    <location>
        <begin position="34"/>
        <end position="56"/>
    </location>
</feature>
<feature type="transmembrane region" description="Helical" evidence="20">
    <location>
        <begin position="536"/>
        <end position="557"/>
    </location>
</feature>
<keyword evidence="23" id="KW-1185">Reference proteome</keyword>
<sequence length="601" mass="66914">MTQPQTTMELEQSYSISKKSIITKMFKVRKRREMLFVQVCFICSVLFLAWCMSALLTKTGHGLVLQEGFAVPRDHLGRRLMADTGDNETEKNCTKPAIYEFPEDIFTNRERTQGAVLLHIFAALYMFLALAIVCDDYFVTSLEKICEKLHLSEDVAGATFMAAGSSAPELFASIIGVFITHGDVGVGTIVGSAVFNILCIIGVCGIFAGQVVFLTKFAVFRDSIYYIFSVVALIVFIYDEKILWWESLILIVMYVGYIVIMKFNTSMQNYFSGKKDNGVANGNTVISEMEDVKPSKEYTRGSVVMVDEMINSSPPHYRFPEAGLRVMITNHFGPKTRLRMASRLIINEQQRLVKMANGVDAVLVADKSADTLENGNVAEDKLESEPESEMSSPFSLPGGAMDKVKFFISWPILALLYFTIPNSAKPRWERFFMLSFFLSTLWIAIFSYFMVWMVTIVGYTLGIPDVIMGITFLAAGTSVPDCIASLIVARQGLGDMAVSNSIGSNVFDILVGLGVPWGIQTMAVNYGSVVKINSKGLVYSVVLLLGSVALTVLGIHVNKWRLDFRLGMYVLILYAIFLCISIMIEYNVFTFVNLPMCQGRV</sequence>
<dbReference type="Gene3D" id="1.20.1420.30">
    <property type="entry name" value="NCX, central ion-binding region"/>
    <property type="match status" value="2"/>
</dbReference>
<evidence type="ECO:0000256" key="18">
    <source>
        <dbReference type="ARBA" id="ARBA00023201"/>
    </source>
</evidence>
<evidence type="ECO:0000256" key="20">
    <source>
        <dbReference type="SAM" id="Phobius"/>
    </source>
</evidence>
<evidence type="ECO:0000256" key="19">
    <source>
        <dbReference type="ARBA" id="ARBA00033627"/>
    </source>
</evidence>
<evidence type="ECO:0000256" key="9">
    <source>
        <dbReference type="ARBA" id="ARBA00022729"/>
    </source>
</evidence>
<evidence type="ECO:0000313" key="23">
    <source>
        <dbReference type="Proteomes" id="UP001187343"/>
    </source>
</evidence>
<keyword evidence="15" id="KW-0406">Ion transport</keyword>
<evidence type="ECO:0000256" key="10">
    <source>
        <dbReference type="ARBA" id="ARBA00022737"/>
    </source>
</evidence>
<dbReference type="PANTHER" id="PTHR10846:SF21">
    <property type="entry name" value="SODIUM_POTASSIUM_CALCIUM EXCHANGER 4"/>
    <property type="match status" value="1"/>
</dbReference>
<evidence type="ECO:0000256" key="12">
    <source>
        <dbReference type="ARBA" id="ARBA00022958"/>
    </source>
</evidence>
<feature type="transmembrane region" description="Helical" evidence="20">
    <location>
        <begin position="569"/>
        <end position="592"/>
    </location>
</feature>
<keyword evidence="16 20" id="KW-0472">Membrane</keyword>
<feature type="transmembrane region" description="Helical" evidence="20">
    <location>
        <begin position="432"/>
        <end position="454"/>
    </location>
</feature>
<evidence type="ECO:0000256" key="5">
    <source>
        <dbReference type="ARBA" id="ARBA00022475"/>
    </source>
</evidence>
<keyword evidence="12" id="KW-0630">Potassium</keyword>
<evidence type="ECO:0000256" key="11">
    <source>
        <dbReference type="ARBA" id="ARBA00022837"/>
    </source>
</evidence>
<keyword evidence="13 20" id="KW-1133">Transmembrane helix</keyword>
<name>A0AA88PC57_9TELE</name>
<evidence type="ECO:0000256" key="4">
    <source>
        <dbReference type="ARBA" id="ARBA00022449"/>
    </source>
</evidence>
<keyword evidence="11" id="KW-0106">Calcium</keyword>
<keyword evidence="10" id="KW-0677">Repeat</keyword>
<feature type="transmembrane region" description="Helical" evidence="20">
    <location>
        <begin position="466"/>
        <end position="489"/>
    </location>
</feature>
<evidence type="ECO:0000256" key="3">
    <source>
        <dbReference type="ARBA" id="ARBA00022448"/>
    </source>
</evidence>
<keyword evidence="18" id="KW-0739">Sodium transport</keyword>
<proteinExistence type="inferred from homology"/>
<reference evidence="22" key="1">
    <citation type="submission" date="2023-08" db="EMBL/GenBank/DDBJ databases">
        <title>Chromosome-level Genome Assembly of mud carp (Cirrhinus molitorella).</title>
        <authorList>
            <person name="Liu H."/>
        </authorList>
    </citation>
    <scope>NUCLEOTIDE SEQUENCE</scope>
    <source>
        <strain evidence="22">Prfri</strain>
        <tissue evidence="22">Muscle</tissue>
    </source>
</reference>
<dbReference type="Pfam" id="PF01699">
    <property type="entry name" value="Na_Ca_ex"/>
    <property type="match status" value="2"/>
</dbReference>
<comment type="similarity">
    <text evidence="2">Belongs to the Ca(2+):cation antiporter (CaCA) (TC 2.A.19) family. SLC24A subfamily.</text>
</comment>
<evidence type="ECO:0000256" key="13">
    <source>
        <dbReference type="ARBA" id="ARBA00022989"/>
    </source>
</evidence>
<keyword evidence="3" id="KW-0813">Transport</keyword>
<comment type="subcellular location">
    <subcellularLocation>
        <location evidence="1">Cell membrane</location>
        <topology evidence="1">Multi-pass membrane protein</topology>
    </subcellularLocation>
</comment>
<dbReference type="GO" id="GO:0005262">
    <property type="term" value="F:calcium channel activity"/>
    <property type="evidence" value="ECO:0007669"/>
    <property type="project" value="TreeGrafter"/>
</dbReference>
<evidence type="ECO:0000256" key="14">
    <source>
        <dbReference type="ARBA" id="ARBA00023053"/>
    </source>
</evidence>
<evidence type="ECO:0000256" key="7">
    <source>
        <dbReference type="ARBA" id="ARBA00022568"/>
    </source>
</evidence>
<feature type="transmembrane region" description="Helical" evidence="20">
    <location>
        <begin position="219"/>
        <end position="238"/>
    </location>
</feature>
<evidence type="ECO:0000259" key="21">
    <source>
        <dbReference type="Pfam" id="PF01699"/>
    </source>
</evidence>
<dbReference type="Proteomes" id="UP001187343">
    <property type="component" value="Unassembled WGS sequence"/>
</dbReference>
<feature type="domain" description="Sodium/calcium exchanger membrane region" evidence="21">
    <location>
        <begin position="120"/>
        <end position="261"/>
    </location>
</feature>
<feature type="transmembrane region" description="Helical" evidence="20">
    <location>
        <begin position="509"/>
        <end position="529"/>
    </location>
</feature>
<dbReference type="GO" id="GO:0006874">
    <property type="term" value="P:intracellular calcium ion homeostasis"/>
    <property type="evidence" value="ECO:0007669"/>
    <property type="project" value="TreeGrafter"/>
</dbReference>
<gene>
    <name evidence="22" type="ORF">Q8A67_019317</name>
</gene>
<dbReference type="InterPro" id="IPR044880">
    <property type="entry name" value="NCX_ion-bd_dom_sf"/>
</dbReference>
<accession>A0AA88PC57</accession>
<keyword evidence="4" id="KW-0050">Antiport</keyword>
<dbReference type="PANTHER" id="PTHR10846">
    <property type="entry name" value="SODIUM/POTASSIUM/CALCIUM EXCHANGER"/>
    <property type="match status" value="1"/>
</dbReference>
<organism evidence="22 23">
    <name type="scientific">Cirrhinus molitorella</name>
    <name type="common">mud carp</name>
    <dbReference type="NCBI Taxonomy" id="172907"/>
    <lineage>
        <taxon>Eukaryota</taxon>
        <taxon>Metazoa</taxon>
        <taxon>Chordata</taxon>
        <taxon>Craniata</taxon>
        <taxon>Vertebrata</taxon>
        <taxon>Euteleostomi</taxon>
        <taxon>Actinopterygii</taxon>
        <taxon>Neopterygii</taxon>
        <taxon>Teleostei</taxon>
        <taxon>Ostariophysi</taxon>
        <taxon>Cypriniformes</taxon>
        <taxon>Cyprinidae</taxon>
        <taxon>Labeoninae</taxon>
        <taxon>Labeonini</taxon>
        <taxon>Cirrhinus</taxon>
    </lineage>
</organism>
<feature type="transmembrane region" description="Helical" evidence="20">
    <location>
        <begin position="244"/>
        <end position="265"/>
    </location>
</feature>
<comment type="caution">
    <text evidence="22">The sequence shown here is derived from an EMBL/GenBank/DDBJ whole genome shotgun (WGS) entry which is preliminary data.</text>
</comment>
<dbReference type="AlphaFoldDB" id="A0AA88PC57"/>
<comment type="catalytic activity">
    <reaction evidence="19">
        <text>Ca(2+)(out) + K(+)(out) + 4 Na(+)(in) = Ca(2+)(in) + K(+)(in) + 4 Na(+)(out)</text>
        <dbReference type="Rhea" id="RHEA:69967"/>
        <dbReference type="ChEBI" id="CHEBI:29101"/>
        <dbReference type="ChEBI" id="CHEBI:29103"/>
        <dbReference type="ChEBI" id="CHEBI:29108"/>
    </reaction>
</comment>
<evidence type="ECO:0000256" key="15">
    <source>
        <dbReference type="ARBA" id="ARBA00023065"/>
    </source>
</evidence>
<protein>
    <recommendedName>
        <fullName evidence="21">Sodium/calcium exchanger membrane region domain-containing protein</fullName>
    </recommendedName>
</protein>
<keyword evidence="6" id="KW-0633">Potassium transport</keyword>
<feature type="transmembrane region" description="Helical" evidence="20">
    <location>
        <begin position="185"/>
        <end position="207"/>
    </location>
</feature>
<dbReference type="EMBL" id="JAUYZG010000019">
    <property type="protein sequence ID" value="KAK2878526.1"/>
    <property type="molecule type" value="Genomic_DNA"/>
</dbReference>
<dbReference type="FunFam" id="1.20.1420.30:FF:000006">
    <property type="entry name" value="sodium/potassium/calcium exchanger 4 isoform X1"/>
    <property type="match status" value="1"/>
</dbReference>
<dbReference type="InterPro" id="IPR004837">
    <property type="entry name" value="NaCa_Exmemb"/>
</dbReference>
<dbReference type="GO" id="GO:0008273">
    <property type="term" value="F:calcium, potassium:sodium antiporter activity"/>
    <property type="evidence" value="ECO:0007669"/>
    <property type="project" value="TreeGrafter"/>
</dbReference>
<evidence type="ECO:0000256" key="17">
    <source>
        <dbReference type="ARBA" id="ARBA00023180"/>
    </source>
</evidence>